<reference evidence="4" key="1">
    <citation type="submission" date="2022-07" db="EMBL/GenBank/DDBJ databases">
        <title>Phylogenomic reconstructions and comparative analyses of Kickxellomycotina fungi.</title>
        <authorList>
            <person name="Reynolds N.K."/>
            <person name="Stajich J.E."/>
            <person name="Barry K."/>
            <person name="Grigoriev I.V."/>
            <person name="Crous P."/>
            <person name="Smith M.E."/>
        </authorList>
    </citation>
    <scope>NUCLEOTIDE SEQUENCE</scope>
    <source>
        <strain evidence="4">NRRL 1565</strain>
    </source>
</reference>
<dbReference type="Proteomes" id="UP001140094">
    <property type="component" value="Unassembled WGS sequence"/>
</dbReference>
<feature type="compositionally biased region" description="Polar residues" evidence="1">
    <location>
        <begin position="302"/>
        <end position="315"/>
    </location>
</feature>
<evidence type="ECO:0000256" key="1">
    <source>
        <dbReference type="SAM" id="MobiDB-lite"/>
    </source>
</evidence>
<dbReference type="SUPFAM" id="SSF47592">
    <property type="entry name" value="SWIB/MDM2 domain"/>
    <property type="match status" value="1"/>
</dbReference>
<dbReference type="Gene3D" id="1.10.245.10">
    <property type="entry name" value="SWIB/MDM2 domain"/>
    <property type="match status" value="1"/>
</dbReference>
<organism evidence="4 5">
    <name type="scientific">Coemansia guatemalensis</name>
    <dbReference type="NCBI Taxonomy" id="2761395"/>
    <lineage>
        <taxon>Eukaryota</taxon>
        <taxon>Fungi</taxon>
        <taxon>Fungi incertae sedis</taxon>
        <taxon>Zoopagomycota</taxon>
        <taxon>Kickxellomycotina</taxon>
        <taxon>Kickxellomycetes</taxon>
        <taxon>Kickxellales</taxon>
        <taxon>Kickxellaceae</taxon>
        <taxon>Coemansia</taxon>
    </lineage>
</organism>
<dbReference type="Pfam" id="PF02201">
    <property type="entry name" value="SWIB"/>
    <property type="match status" value="1"/>
</dbReference>
<dbReference type="InterPro" id="IPR019835">
    <property type="entry name" value="SWIB_domain"/>
</dbReference>
<feature type="compositionally biased region" description="Gly residues" evidence="1">
    <location>
        <begin position="113"/>
        <end position="127"/>
    </location>
</feature>
<evidence type="ECO:0000313" key="5">
    <source>
        <dbReference type="Proteomes" id="UP001140094"/>
    </source>
</evidence>
<dbReference type="InterPro" id="IPR014876">
    <property type="entry name" value="DEK_C"/>
</dbReference>
<dbReference type="CDD" id="cd10567">
    <property type="entry name" value="SWIB-MDM2_like"/>
    <property type="match status" value="1"/>
</dbReference>
<evidence type="ECO:0008006" key="6">
    <source>
        <dbReference type="Google" id="ProtNLM"/>
    </source>
</evidence>
<feature type="compositionally biased region" description="Pro residues" evidence="1">
    <location>
        <begin position="329"/>
        <end position="344"/>
    </location>
</feature>
<protein>
    <recommendedName>
        <fullName evidence="6">SWIB-domain-containing protein</fullName>
    </recommendedName>
</protein>
<proteinExistence type="predicted"/>
<evidence type="ECO:0000259" key="2">
    <source>
        <dbReference type="PROSITE" id="PS51925"/>
    </source>
</evidence>
<sequence length="356" mass="38496">MDVQTLTPRIRQILQQSDLSTVSAKKVRRQLENEMNTSLDTYKADIDDIIKHQFQQLHNESQQRHHAQQQYVQQYSQQGGMGGVYGASQAMPGLQVPGGGYPGGMHAGAPGMPHGGAPGMIPGGAGGDMMSSDANMPRKRGRPRKPENEKKLQRKKRIQDPNRPKRQTGLSKPMKLSETLSDFLDQKYCARTDVVKNLWKYIKANELQDPSDKRYILCDEKLQKLFHTDRLYMYTMNKLLNEHLVKPTPEENLEAIALLNLPPSHPAAADSAGLVAATSPKTGTSSQSASAVAPASPGLSDTGVSAVSDAPQTGESENDDEDRSASQAPKPPQTASPLALPPQPSGINGGSSASNA</sequence>
<dbReference type="InterPro" id="IPR036885">
    <property type="entry name" value="SWIB_MDM2_dom_sf"/>
</dbReference>
<gene>
    <name evidence="4" type="ORF">H4R20_000872</name>
</gene>
<dbReference type="InterPro" id="IPR003121">
    <property type="entry name" value="SWIB_MDM2_domain"/>
</dbReference>
<dbReference type="PANTHER" id="PTHR13844">
    <property type="entry name" value="SWI/SNF-RELATED MATRIX-ASSOCIATED ACTIN-DEPENDENT REGULATOR OF CHROMATIN SUBFAMILY D"/>
    <property type="match status" value="1"/>
</dbReference>
<feature type="domain" description="DM2" evidence="2">
    <location>
        <begin position="169"/>
        <end position="246"/>
    </location>
</feature>
<evidence type="ECO:0000259" key="3">
    <source>
        <dbReference type="PROSITE" id="PS51998"/>
    </source>
</evidence>
<dbReference type="Pfam" id="PF08766">
    <property type="entry name" value="DEK_C"/>
    <property type="match status" value="1"/>
</dbReference>
<name>A0A9W8I4F8_9FUNG</name>
<feature type="region of interest" description="Disordered" evidence="1">
    <location>
        <begin position="277"/>
        <end position="356"/>
    </location>
</feature>
<feature type="compositionally biased region" description="Low complexity" evidence="1">
    <location>
        <begin position="285"/>
        <end position="297"/>
    </location>
</feature>
<dbReference type="OrthoDB" id="10251073at2759"/>
<dbReference type="EMBL" id="JANBUO010000047">
    <property type="protein sequence ID" value="KAJ2808484.1"/>
    <property type="molecule type" value="Genomic_DNA"/>
</dbReference>
<feature type="domain" description="DEK-C" evidence="3">
    <location>
        <begin position="1"/>
        <end position="55"/>
    </location>
</feature>
<feature type="region of interest" description="Disordered" evidence="1">
    <location>
        <begin position="105"/>
        <end position="174"/>
    </location>
</feature>
<dbReference type="PROSITE" id="PS51998">
    <property type="entry name" value="DEK_C"/>
    <property type="match status" value="1"/>
</dbReference>
<accession>A0A9W8I4F8</accession>
<dbReference type="PROSITE" id="PS51925">
    <property type="entry name" value="SWIB_MDM2"/>
    <property type="match status" value="1"/>
</dbReference>
<keyword evidence="5" id="KW-1185">Reference proteome</keyword>
<evidence type="ECO:0000313" key="4">
    <source>
        <dbReference type="EMBL" id="KAJ2808484.1"/>
    </source>
</evidence>
<comment type="caution">
    <text evidence="4">The sequence shown here is derived from an EMBL/GenBank/DDBJ whole genome shotgun (WGS) entry which is preliminary data.</text>
</comment>
<dbReference type="AlphaFoldDB" id="A0A9W8I4F8"/>
<dbReference type="SUPFAM" id="SSF109715">
    <property type="entry name" value="DEK C-terminal domain"/>
    <property type="match status" value="1"/>
</dbReference>
<dbReference type="SMART" id="SM00151">
    <property type="entry name" value="SWIB"/>
    <property type="match status" value="1"/>
</dbReference>
<dbReference type="Gene3D" id="1.10.10.60">
    <property type="entry name" value="Homeodomain-like"/>
    <property type="match status" value="1"/>
</dbReference>